<evidence type="ECO:0000313" key="2">
    <source>
        <dbReference type="EMBL" id="TKA89513.1"/>
    </source>
</evidence>
<feature type="region of interest" description="Disordered" evidence="1">
    <location>
        <begin position="1"/>
        <end position="157"/>
    </location>
</feature>
<dbReference type="RefSeq" id="WP_051611413.1">
    <property type="nucleotide sequence ID" value="NZ_SWAV01000008.1"/>
</dbReference>
<name>A0A4U0YKL1_9GAMM</name>
<reference evidence="2 3" key="1">
    <citation type="submission" date="2019-04" db="EMBL/GenBank/DDBJ databases">
        <title>Crypto-aerobic microbial life in anoxic (sulfidic) marine sediments.</title>
        <authorList>
            <person name="Bhattacharya S."/>
            <person name="Roy C."/>
            <person name="Mondal N."/>
            <person name="Sarkar J."/>
            <person name="Mandal S."/>
            <person name="Rameez M.J."/>
            <person name="Ghosh W."/>
        </authorList>
    </citation>
    <scope>NUCLEOTIDE SEQUENCE [LARGE SCALE GENOMIC DNA]</scope>
    <source>
        <strain evidence="2 3">SBBB</strain>
    </source>
</reference>
<feature type="compositionally biased region" description="Basic and acidic residues" evidence="1">
    <location>
        <begin position="116"/>
        <end position="129"/>
    </location>
</feature>
<dbReference type="AlphaFoldDB" id="A0A4U0YKL1"/>
<evidence type="ECO:0000313" key="3">
    <source>
        <dbReference type="Proteomes" id="UP000305198"/>
    </source>
</evidence>
<sequence>MSDDQHEPDEQALTDAARRQAEEDNREAPDDRPMGPIGNTPSRAESVERAGEAGLTEASMPGQGPTADEATPETLNPDDGSRSAEEAGTAATPADTELTDVGKAGAGGRYGLDEAELGRAKPLDGKPWDGDPNEPLEPETATDRNLTVDPDSEPDRT</sequence>
<gene>
    <name evidence="2" type="ORF">FA869_16285</name>
</gene>
<evidence type="ECO:0008006" key="4">
    <source>
        <dbReference type="Google" id="ProtNLM"/>
    </source>
</evidence>
<evidence type="ECO:0000256" key="1">
    <source>
        <dbReference type="SAM" id="MobiDB-lite"/>
    </source>
</evidence>
<protein>
    <recommendedName>
        <fullName evidence="4">Phosphotransferase system, HPr-related protein</fullName>
    </recommendedName>
</protein>
<feature type="compositionally biased region" description="Basic and acidic residues" evidence="1">
    <location>
        <begin position="16"/>
        <end position="33"/>
    </location>
</feature>
<dbReference type="Proteomes" id="UP000305198">
    <property type="component" value="Unassembled WGS sequence"/>
</dbReference>
<comment type="caution">
    <text evidence="2">The sequence shown here is derived from an EMBL/GenBank/DDBJ whole genome shotgun (WGS) entry which is preliminary data.</text>
</comment>
<organism evidence="2 3">
    <name type="scientific">Halopseudomonas bauzanensis</name>
    <dbReference type="NCBI Taxonomy" id="653930"/>
    <lineage>
        <taxon>Bacteria</taxon>
        <taxon>Pseudomonadati</taxon>
        <taxon>Pseudomonadota</taxon>
        <taxon>Gammaproteobacteria</taxon>
        <taxon>Pseudomonadales</taxon>
        <taxon>Pseudomonadaceae</taxon>
        <taxon>Halopseudomonas</taxon>
    </lineage>
</organism>
<proteinExistence type="predicted"/>
<dbReference type="EMBL" id="SWAV01000008">
    <property type="protein sequence ID" value="TKA89513.1"/>
    <property type="molecule type" value="Genomic_DNA"/>
</dbReference>
<accession>A0A4U0YKL1</accession>